<reference evidence="9 10" key="1">
    <citation type="submission" date="2019-12" db="EMBL/GenBank/DDBJ databases">
        <title>Complete genome sequence of Algicella marina strain 9Alg 56(T) isolated from the red alga Tichocarpus crinitus.</title>
        <authorList>
            <person name="Kim S.-G."/>
            <person name="Nedashkovskaya O.I."/>
        </authorList>
    </citation>
    <scope>NUCLEOTIDE SEQUENCE [LARGE SCALE GENOMIC DNA]</scope>
    <source>
        <strain evidence="9 10">9Alg 56</strain>
    </source>
</reference>
<evidence type="ECO:0000256" key="8">
    <source>
        <dbReference type="RuleBase" id="RU363041"/>
    </source>
</evidence>
<feature type="transmembrane region" description="Helical" evidence="8">
    <location>
        <begin position="32"/>
        <end position="54"/>
    </location>
</feature>
<evidence type="ECO:0000256" key="5">
    <source>
        <dbReference type="ARBA" id="ARBA00022692"/>
    </source>
</evidence>
<keyword evidence="6 8" id="KW-1133">Transmembrane helix</keyword>
<dbReference type="PANTHER" id="PTHR30269">
    <property type="entry name" value="TRANSMEMBRANE PROTEIN YFCA"/>
    <property type="match status" value="1"/>
</dbReference>
<dbReference type="InterPro" id="IPR002781">
    <property type="entry name" value="TM_pro_TauE-like"/>
</dbReference>
<evidence type="ECO:0000256" key="7">
    <source>
        <dbReference type="ARBA" id="ARBA00023136"/>
    </source>
</evidence>
<dbReference type="KEGG" id="amaq:GO499_14360"/>
<gene>
    <name evidence="9" type="ORF">GO499_14360</name>
</gene>
<accession>A0A6P1T3H4</accession>
<dbReference type="GO" id="GO:0005886">
    <property type="term" value="C:plasma membrane"/>
    <property type="evidence" value="ECO:0007669"/>
    <property type="project" value="UniProtKB-SubCell"/>
</dbReference>
<keyword evidence="5 8" id="KW-0812">Transmembrane</keyword>
<evidence type="ECO:0000256" key="3">
    <source>
        <dbReference type="ARBA" id="ARBA00022448"/>
    </source>
</evidence>
<keyword evidence="4 8" id="KW-1003">Cell membrane</keyword>
<evidence type="ECO:0000256" key="2">
    <source>
        <dbReference type="ARBA" id="ARBA00009142"/>
    </source>
</evidence>
<proteinExistence type="inferred from homology"/>
<dbReference type="EMBL" id="CP046620">
    <property type="protein sequence ID" value="QHQ36270.1"/>
    <property type="molecule type" value="Genomic_DNA"/>
</dbReference>
<feature type="transmembrane region" description="Helical" evidence="8">
    <location>
        <begin position="99"/>
        <end position="116"/>
    </location>
</feature>
<comment type="similarity">
    <text evidence="2 8">Belongs to the 4-toluene sulfonate uptake permease (TSUP) (TC 2.A.102) family.</text>
</comment>
<dbReference type="RefSeq" id="WP_161862818.1">
    <property type="nucleotide sequence ID" value="NZ_CP046620.1"/>
</dbReference>
<evidence type="ECO:0000256" key="4">
    <source>
        <dbReference type="ARBA" id="ARBA00022475"/>
    </source>
</evidence>
<keyword evidence="3" id="KW-0813">Transport</keyword>
<evidence type="ECO:0000313" key="10">
    <source>
        <dbReference type="Proteomes" id="UP000464495"/>
    </source>
</evidence>
<evidence type="ECO:0000313" key="9">
    <source>
        <dbReference type="EMBL" id="QHQ36270.1"/>
    </source>
</evidence>
<feature type="transmembrane region" description="Helical" evidence="8">
    <location>
        <begin position="201"/>
        <end position="221"/>
    </location>
</feature>
<dbReference type="AlphaFoldDB" id="A0A6P1T3H4"/>
<feature type="transmembrane region" description="Helical" evidence="8">
    <location>
        <begin position="74"/>
        <end position="92"/>
    </location>
</feature>
<dbReference type="PANTHER" id="PTHR30269:SF37">
    <property type="entry name" value="MEMBRANE TRANSPORTER PROTEIN"/>
    <property type="match status" value="1"/>
</dbReference>
<sequence>MTLDLTFYLFAVPAVIFAGIAKGGFANGPAFAAAPFLALVVPPTQAVALMLPILMVMDVTALRAYWRQWQWNDVKLLLFASVPGILIGALLFRTIDGSFVKLMIGVIAVGFVAFQISVKRGWLKLGRGEPTSASAILWGGLSGFSSFVSHAGGPPASVYLLRRNLDKTTFQACSVLFFSVVNALKFFVYLGMGLFTTDTVWAVATLVPCAIAGTLAGVWAHKHVPETLFFNLAYIFLTLTGLKLIWDALI</sequence>
<evidence type="ECO:0000256" key="1">
    <source>
        <dbReference type="ARBA" id="ARBA00004651"/>
    </source>
</evidence>
<name>A0A6P1T3H4_9RHOB</name>
<keyword evidence="7 8" id="KW-0472">Membrane</keyword>
<comment type="subcellular location">
    <subcellularLocation>
        <location evidence="1 8">Cell membrane</location>
        <topology evidence="1 8">Multi-pass membrane protein</topology>
    </subcellularLocation>
</comment>
<feature type="transmembrane region" description="Helical" evidence="8">
    <location>
        <begin position="228"/>
        <end position="246"/>
    </location>
</feature>
<dbReference type="Proteomes" id="UP000464495">
    <property type="component" value="Chromosome"/>
</dbReference>
<dbReference type="InterPro" id="IPR052017">
    <property type="entry name" value="TSUP"/>
</dbReference>
<feature type="transmembrane region" description="Helical" evidence="8">
    <location>
        <begin position="173"/>
        <end position="195"/>
    </location>
</feature>
<evidence type="ECO:0000256" key="6">
    <source>
        <dbReference type="ARBA" id="ARBA00022989"/>
    </source>
</evidence>
<keyword evidence="10" id="KW-1185">Reference proteome</keyword>
<dbReference type="Pfam" id="PF01925">
    <property type="entry name" value="TauE"/>
    <property type="match status" value="1"/>
</dbReference>
<protein>
    <recommendedName>
        <fullName evidence="8">Probable membrane transporter protein</fullName>
    </recommendedName>
</protein>
<feature type="transmembrane region" description="Helical" evidence="8">
    <location>
        <begin position="6"/>
        <end position="25"/>
    </location>
</feature>
<organism evidence="9 10">
    <name type="scientific">Algicella marina</name>
    <dbReference type="NCBI Taxonomy" id="2683284"/>
    <lineage>
        <taxon>Bacteria</taxon>
        <taxon>Pseudomonadati</taxon>
        <taxon>Pseudomonadota</taxon>
        <taxon>Alphaproteobacteria</taxon>
        <taxon>Rhodobacterales</taxon>
        <taxon>Paracoccaceae</taxon>
        <taxon>Algicella</taxon>
    </lineage>
</organism>